<dbReference type="Pfam" id="PF01471">
    <property type="entry name" value="PG_binding_1"/>
    <property type="match status" value="1"/>
</dbReference>
<comment type="caution">
    <text evidence="4">The sequence shown here is derived from an EMBL/GenBank/DDBJ whole genome shotgun (WGS) entry which is preliminary data.</text>
</comment>
<dbReference type="Proteomes" id="UP000248863">
    <property type="component" value="Unassembled WGS sequence"/>
</dbReference>
<gene>
    <name evidence="4" type="ORF">CH338_14325</name>
</gene>
<feature type="transmembrane region" description="Helical" evidence="2">
    <location>
        <begin position="38"/>
        <end position="57"/>
    </location>
</feature>
<organism evidence="4 5">
    <name type="scientific">Rhodoplanes elegans</name>
    <dbReference type="NCBI Taxonomy" id="29408"/>
    <lineage>
        <taxon>Bacteria</taxon>
        <taxon>Pseudomonadati</taxon>
        <taxon>Pseudomonadota</taxon>
        <taxon>Alphaproteobacteria</taxon>
        <taxon>Hyphomicrobiales</taxon>
        <taxon>Nitrobacteraceae</taxon>
        <taxon>Rhodoplanes</taxon>
    </lineage>
</organism>
<dbReference type="InterPro" id="IPR036366">
    <property type="entry name" value="PGBDSf"/>
</dbReference>
<keyword evidence="5" id="KW-1185">Reference proteome</keyword>
<name>A0A327KHP4_9BRAD</name>
<dbReference type="SUPFAM" id="SSF47090">
    <property type="entry name" value="PGBD-like"/>
    <property type="match status" value="1"/>
</dbReference>
<evidence type="ECO:0000313" key="4">
    <source>
        <dbReference type="EMBL" id="RAI37967.1"/>
    </source>
</evidence>
<accession>A0A327KHP4</accession>
<keyword evidence="2" id="KW-0812">Transmembrane</keyword>
<dbReference type="InterPro" id="IPR036365">
    <property type="entry name" value="PGBD-like_sf"/>
</dbReference>
<reference evidence="4 5" key="1">
    <citation type="submission" date="2017-07" db="EMBL/GenBank/DDBJ databases">
        <title>Draft Genome Sequences of Select Purple Nonsulfur Bacteria.</title>
        <authorList>
            <person name="Lasarre B."/>
            <person name="Mckinlay J.B."/>
        </authorList>
    </citation>
    <scope>NUCLEOTIDE SEQUENCE [LARGE SCALE GENOMIC DNA]</scope>
    <source>
        <strain evidence="4 5">DSM 11907</strain>
    </source>
</reference>
<evidence type="ECO:0000256" key="1">
    <source>
        <dbReference type="SAM" id="MobiDB-lite"/>
    </source>
</evidence>
<dbReference type="RefSeq" id="WP_170145884.1">
    <property type="nucleotide sequence ID" value="NZ_NPEU01000151.1"/>
</dbReference>
<feature type="region of interest" description="Disordered" evidence="1">
    <location>
        <begin position="74"/>
        <end position="122"/>
    </location>
</feature>
<protein>
    <recommendedName>
        <fullName evidence="3">Peptidoglycan binding-like domain-containing protein</fullName>
    </recommendedName>
</protein>
<dbReference type="Gene3D" id="1.10.101.10">
    <property type="entry name" value="PGBD-like superfamily/PGBD"/>
    <property type="match status" value="1"/>
</dbReference>
<keyword evidence="2" id="KW-0472">Membrane</keyword>
<feature type="non-terminal residue" evidence="4">
    <location>
        <position position="247"/>
    </location>
</feature>
<feature type="region of interest" description="Disordered" evidence="1">
    <location>
        <begin position="166"/>
        <end position="223"/>
    </location>
</feature>
<evidence type="ECO:0000259" key="3">
    <source>
        <dbReference type="Pfam" id="PF01471"/>
    </source>
</evidence>
<sequence length="247" mass="24996">MRDPVDDEDGRDGGARAARAGRAGAIALRLFGRPRDTLAAAAGIAACATVVINALYMQPGPHPAPIFALKTERPRTATQGGSSAPARDSTGTLAVLPRPRPADAQPPAKSDPTPAMAAKPAVRARPELVGDIQRELMRRGYYDGAIDGIAGSRTEAAIRDFEQAQGLSPTGEPTDAILKSITRSPAKQKPAAAPTPRPDPIAGLLSGGSAPAKAPTAPVVQAKATGGAVATPLAAHPVAPVTATTLA</sequence>
<dbReference type="AlphaFoldDB" id="A0A327KHP4"/>
<feature type="domain" description="Peptidoglycan binding-like" evidence="3">
    <location>
        <begin position="127"/>
        <end position="179"/>
    </location>
</feature>
<dbReference type="EMBL" id="NPEU01000151">
    <property type="protein sequence ID" value="RAI37967.1"/>
    <property type="molecule type" value="Genomic_DNA"/>
</dbReference>
<dbReference type="InterPro" id="IPR002477">
    <property type="entry name" value="Peptidoglycan-bd-like"/>
</dbReference>
<proteinExistence type="predicted"/>
<evidence type="ECO:0000256" key="2">
    <source>
        <dbReference type="SAM" id="Phobius"/>
    </source>
</evidence>
<evidence type="ECO:0000313" key="5">
    <source>
        <dbReference type="Proteomes" id="UP000248863"/>
    </source>
</evidence>
<keyword evidence="2" id="KW-1133">Transmembrane helix</keyword>